<dbReference type="AlphaFoldDB" id="M5GDK0"/>
<feature type="region of interest" description="Disordered" evidence="2">
    <location>
        <begin position="168"/>
        <end position="196"/>
    </location>
</feature>
<dbReference type="Gene3D" id="1.20.5.170">
    <property type="match status" value="1"/>
</dbReference>
<keyword evidence="4" id="KW-1185">Reference proteome</keyword>
<dbReference type="RefSeq" id="XP_040629367.1">
    <property type="nucleotide sequence ID" value="XM_040772677.1"/>
</dbReference>
<evidence type="ECO:0000313" key="4">
    <source>
        <dbReference type="Proteomes" id="UP000030653"/>
    </source>
</evidence>
<feature type="compositionally biased region" description="Basic and acidic residues" evidence="2">
    <location>
        <begin position="10"/>
        <end position="35"/>
    </location>
</feature>
<dbReference type="HOGENOM" id="CLU_676178_0_0_1"/>
<dbReference type="OrthoDB" id="10255522at2759"/>
<proteinExistence type="predicted"/>
<evidence type="ECO:0000313" key="3">
    <source>
        <dbReference type="EMBL" id="EJU02473.1"/>
    </source>
</evidence>
<dbReference type="EMBL" id="JH795862">
    <property type="protein sequence ID" value="EJU02473.1"/>
    <property type="molecule type" value="Genomic_DNA"/>
</dbReference>
<evidence type="ECO:0000256" key="1">
    <source>
        <dbReference type="SAM" id="Coils"/>
    </source>
</evidence>
<organism evidence="3 4">
    <name type="scientific">Dacryopinax primogenitus (strain DJM 731)</name>
    <name type="common">Brown rot fungus</name>
    <dbReference type="NCBI Taxonomy" id="1858805"/>
    <lineage>
        <taxon>Eukaryota</taxon>
        <taxon>Fungi</taxon>
        <taxon>Dikarya</taxon>
        <taxon>Basidiomycota</taxon>
        <taxon>Agaricomycotina</taxon>
        <taxon>Dacrymycetes</taxon>
        <taxon>Dacrymycetales</taxon>
        <taxon>Dacrymycetaceae</taxon>
        <taxon>Dacryopinax</taxon>
    </lineage>
</organism>
<feature type="region of interest" description="Disordered" evidence="2">
    <location>
        <begin position="1"/>
        <end position="35"/>
    </location>
</feature>
<feature type="compositionally biased region" description="Basic and acidic residues" evidence="2">
    <location>
        <begin position="170"/>
        <end position="196"/>
    </location>
</feature>
<accession>M5GDK0</accession>
<keyword evidence="1" id="KW-0175">Coiled coil</keyword>
<reference evidence="3 4" key="1">
    <citation type="journal article" date="2012" name="Science">
        <title>The Paleozoic origin of enzymatic lignin decomposition reconstructed from 31 fungal genomes.</title>
        <authorList>
            <person name="Floudas D."/>
            <person name="Binder M."/>
            <person name="Riley R."/>
            <person name="Barry K."/>
            <person name="Blanchette R.A."/>
            <person name="Henrissat B."/>
            <person name="Martinez A.T."/>
            <person name="Otillar R."/>
            <person name="Spatafora J.W."/>
            <person name="Yadav J.S."/>
            <person name="Aerts A."/>
            <person name="Benoit I."/>
            <person name="Boyd A."/>
            <person name="Carlson A."/>
            <person name="Copeland A."/>
            <person name="Coutinho P.M."/>
            <person name="de Vries R.P."/>
            <person name="Ferreira P."/>
            <person name="Findley K."/>
            <person name="Foster B."/>
            <person name="Gaskell J."/>
            <person name="Glotzer D."/>
            <person name="Gorecki P."/>
            <person name="Heitman J."/>
            <person name="Hesse C."/>
            <person name="Hori C."/>
            <person name="Igarashi K."/>
            <person name="Jurgens J.A."/>
            <person name="Kallen N."/>
            <person name="Kersten P."/>
            <person name="Kohler A."/>
            <person name="Kuees U."/>
            <person name="Kumar T.K.A."/>
            <person name="Kuo A."/>
            <person name="LaButti K."/>
            <person name="Larrondo L.F."/>
            <person name="Lindquist E."/>
            <person name="Ling A."/>
            <person name="Lombard V."/>
            <person name="Lucas S."/>
            <person name="Lundell T."/>
            <person name="Martin R."/>
            <person name="McLaughlin D.J."/>
            <person name="Morgenstern I."/>
            <person name="Morin E."/>
            <person name="Murat C."/>
            <person name="Nagy L.G."/>
            <person name="Nolan M."/>
            <person name="Ohm R.A."/>
            <person name="Patyshakuliyeva A."/>
            <person name="Rokas A."/>
            <person name="Ruiz-Duenas F.J."/>
            <person name="Sabat G."/>
            <person name="Salamov A."/>
            <person name="Samejima M."/>
            <person name="Schmutz J."/>
            <person name="Slot J.C."/>
            <person name="St John F."/>
            <person name="Stenlid J."/>
            <person name="Sun H."/>
            <person name="Sun S."/>
            <person name="Syed K."/>
            <person name="Tsang A."/>
            <person name="Wiebenga A."/>
            <person name="Young D."/>
            <person name="Pisabarro A."/>
            <person name="Eastwood D.C."/>
            <person name="Martin F."/>
            <person name="Cullen D."/>
            <person name="Grigoriev I.V."/>
            <person name="Hibbett D.S."/>
        </authorList>
    </citation>
    <scope>NUCLEOTIDE SEQUENCE [LARGE SCALE GENOMIC DNA]</scope>
    <source>
        <strain evidence="3 4">DJM-731 SS1</strain>
    </source>
</reference>
<dbReference type="GeneID" id="63687739"/>
<evidence type="ECO:0000256" key="2">
    <source>
        <dbReference type="SAM" id="MobiDB-lite"/>
    </source>
</evidence>
<dbReference type="Proteomes" id="UP000030653">
    <property type="component" value="Unassembled WGS sequence"/>
</dbReference>
<protein>
    <submittedName>
        <fullName evidence="3">Uncharacterized protein</fullName>
    </submittedName>
</protein>
<name>M5GDK0_DACPD</name>
<feature type="coiled-coil region" evidence="1">
    <location>
        <begin position="213"/>
        <end position="275"/>
    </location>
</feature>
<gene>
    <name evidence="3" type="ORF">DACRYDRAFT_22105</name>
</gene>
<sequence>MPARKSRNPPKKESVVKEEAVKEEAAKEEVVEKEAVKTKPGPNEVALPVIYTDNLTHDIFLDRGYTVTQARSYAIFSAREHVLKETKVDILNKEHPWLPPPKVESRAEVFKKVNENIVATLVYRKTTLDDTEIGNLPSDEQPAILVHGKEHPVTLTLKSERAKALGAELDAEKKASSSEKATEPTKKQANDAPADKSDMATLQAQFRMVLDVCQKSEERIRGLENTIDELKADNAQLKADNAQLKADNAQLKADNMQLKADNKRMDSAIAQLQTRLQDVEGPLSRLSLRITHDMARKKLAFLLDPTLNESTWSGFSWSDFVTKFPMEKARAALSNDSPWLKDAQILPLLYLPDKYKSFRSAGSRVAHEAEEPELALAILRLPDKPQRRAFLSLHEIVHGKPADFPRT</sequence>